<proteinExistence type="predicted"/>
<gene>
    <name evidence="2" type="ORF">U2F25_32845</name>
</gene>
<dbReference type="RefSeq" id="WP_322443670.1">
    <property type="nucleotide sequence ID" value="NZ_JAXOTQ010000064.1"/>
</dbReference>
<dbReference type="Proteomes" id="UP001290101">
    <property type="component" value="Unassembled WGS sequence"/>
</dbReference>
<comment type="caution">
    <text evidence="2">The sequence shown here is derived from an EMBL/GenBank/DDBJ whole genome shotgun (WGS) entry which is preliminary data.</text>
</comment>
<reference evidence="2 3" key="1">
    <citation type="submission" date="2023-12" db="EMBL/GenBank/DDBJ databases">
        <title>Micromonospora sp. nov., isolated from Atacama Desert.</title>
        <authorList>
            <person name="Carro L."/>
            <person name="Golinska P."/>
            <person name="Klenk H.-P."/>
            <person name="Goodfellow M."/>
        </authorList>
    </citation>
    <scope>NUCLEOTIDE SEQUENCE [LARGE SCALE GENOMIC DNA]</scope>
    <source>
        <strain evidence="2 3">4G53</strain>
    </source>
</reference>
<protein>
    <submittedName>
        <fullName evidence="2">Uncharacterized protein</fullName>
    </submittedName>
</protein>
<feature type="region of interest" description="Disordered" evidence="1">
    <location>
        <begin position="23"/>
        <end position="47"/>
    </location>
</feature>
<organism evidence="2 3">
    <name type="scientific">Micromonospora sicca</name>
    <dbReference type="NCBI Taxonomy" id="2202420"/>
    <lineage>
        <taxon>Bacteria</taxon>
        <taxon>Bacillati</taxon>
        <taxon>Actinomycetota</taxon>
        <taxon>Actinomycetes</taxon>
        <taxon>Micromonosporales</taxon>
        <taxon>Micromonosporaceae</taxon>
        <taxon>Micromonospora</taxon>
    </lineage>
</organism>
<evidence type="ECO:0000313" key="2">
    <source>
        <dbReference type="EMBL" id="MDZ5494181.1"/>
    </source>
</evidence>
<sequence length="47" mass="4782">MANPTFVVLLLVLAGLLVVADRGGGQGPAVPDHHPGELPRGSRPTPT</sequence>
<keyword evidence="3" id="KW-1185">Reference proteome</keyword>
<name>A0ABU5JNM1_9ACTN</name>
<evidence type="ECO:0000313" key="3">
    <source>
        <dbReference type="Proteomes" id="UP001290101"/>
    </source>
</evidence>
<evidence type="ECO:0000256" key="1">
    <source>
        <dbReference type="SAM" id="MobiDB-lite"/>
    </source>
</evidence>
<accession>A0ABU5JNM1</accession>
<dbReference type="EMBL" id="JAXOTQ010000064">
    <property type="protein sequence ID" value="MDZ5494181.1"/>
    <property type="molecule type" value="Genomic_DNA"/>
</dbReference>